<evidence type="ECO:0008006" key="4">
    <source>
        <dbReference type="Google" id="ProtNLM"/>
    </source>
</evidence>
<dbReference type="InterPro" id="IPR011044">
    <property type="entry name" value="Quino_amine_DH_bsu"/>
</dbReference>
<dbReference type="PROSITE" id="PS51257">
    <property type="entry name" value="PROKAR_LIPOPROTEIN"/>
    <property type="match status" value="1"/>
</dbReference>
<feature type="chain" id="PRO_5019264164" description="Lipoprotein" evidence="1">
    <location>
        <begin position="21"/>
        <end position="379"/>
    </location>
</feature>
<evidence type="ECO:0000313" key="3">
    <source>
        <dbReference type="Proteomes" id="UP000283426"/>
    </source>
</evidence>
<dbReference type="Gene3D" id="2.130.10.10">
    <property type="entry name" value="YVTN repeat-like/Quinoprotein amine dehydrogenase"/>
    <property type="match status" value="1"/>
</dbReference>
<dbReference type="InterPro" id="IPR031815">
    <property type="entry name" value="DUF5074"/>
</dbReference>
<dbReference type="AlphaFoldDB" id="A0A412WN44"/>
<dbReference type="SUPFAM" id="SSF50969">
    <property type="entry name" value="YVTN repeat-like/Quinoprotein amine dehydrogenase"/>
    <property type="match status" value="1"/>
</dbReference>
<dbReference type="EMBL" id="QRYW01000008">
    <property type="protein sequence ID" value="RGV28619.1"/>
    <property type="molecule type" value="Genomic_DNA"/>
</dbReference>
<sequence length="379" mass="42349">MLFKKILCFFIFAVIAGLFTACDSAGTDYPYGPVSQGNIEALVLNEGGINQNMGGISVLNKDGSVIPDIFREVNHRPLGDVAQSITKINGKYFVTLDNSKKIEVIDPETFGSVGTILYTQAGFPRQIVAISPTEAIVSDLERQLVRIRTVEPYGEPLEYISIPRSVEYLVTVDNKIFGMTTGGIYVFDTDNISKKAVRVIPEVKNDENTKTCRMLVDKYQRVWALMNIREGNRVCGIELVCIDPHQEKVEVSYTLPISEKANPQAGDVIGTITYNRTDIDPTLNWIYFNVKTCKSNTAAGITSVQSVYRMNVGTGEFEHYLDLPGIDMMYGFSVSPQGEVYLCDCLDYSAQRGYIRNYKKDGSIRNFRVGIYPSQVYFP</sequence>
<evidence type="ECO:0000313" key="2">
    <source>
        <dbReference type="EMBL" id="RGV28619.1"/>
    </source>
</evidence>
<dbReference type="Pfam" id="PF16819">
    <property type="entry name" value="DUF5074"/>
    <property type="match status" value="1"/>
</dbReference>
<accession>A0A412WN44</accession>
<protein>
    <recommendedName>
        <fullName evidence="4">Lipoprotein</fullName>
    </recommendedName>
</protein>
<keyword evidence="1" id="KW-0732">Signal</keyword>
<dbReference type="Proteomes" id="UP000283426">
    <property type="component" value="Unassembled WGS sequence"/>
</dbReference>
<comment type="caution">
    <text evidence="2">The sequence shown here is derived from an EMBL/GenBank/DDBJ whole genome shotgun (WGS) entry which is preliminary data.</text>
</comment>
<gene>
    <name evidence="2" type="ORF">DWW24_05140</name>
</gene>
<name>A0A412WN44_9BACT</name>
<proteinExistence type="predicted"/>
<evidence type="ECO:0000256" key="1">
    <source>
        <dbReference type="SAM" id="SignalP"/>
    </source>
</evidence>
<feature type="signal peptide" evidence="1">
    <location>
        <begin position="1"/>
        <end position="20"/>
    </location>
</feature>
<dbReference type="InterPro" id="IPR015943">
    <property type="entry name" value="WD40/YVTN_repeat-like_dom_sf"/>
</dbReference>
<organism evidence="2 3">
    <name type="scientific">Odoribacter splanchnicus</name>
    <dbReference type="NCBI Taxonomy" id="28118"/>
    <lineage>
        <taxon>Bacteria</taxon>
        <taxon>Pseudomonadati</taxon>
        <taxon>Bacteroidota</taxon>
        <taxon>Bacteroidia</taxon>
        <taxon>Bacteroidales</taxon>
        <taxon>Odoribacteraceae</taxon>
        <taxon>Odoribacter</taxon>
    </lineage>
</organism>
<reference evidence="2 3" key="1">
    <citation type="submission" date="2018-08" db="EMBL/GenBank/DDBJ databases">
        <title>A genome reference for cultivated species of the human gut microbiota.</title>
        <authorList>
            <person name="Zou Y."/>
            <person name="Xue W."/>
            <person name="Luo G."/>
        </authorList>
    </citation>
    <scope>NUCLEOTIDE SEQUENCE [LARGE SCALE GENOMIC DNA]</scope>
    <source>
        <strain evidence="2 3">AF14-6AC</strain>
    </source>
</reference>
<dbReference type="RefSeq" id="WP_118107590.1">
    <property type="nucleotide sequence ID" value="NZ_QRYW01000008.1"/>
</dbReference>